<gene>
    <name evidence="1" type="ORF">GIB67_024187</name>
</gene>
<dbReference type="AlphaFoldDB" id="A0A7J7LZJ6"/>
<name>A0A7J7LZJ6_9MAGN</name>
<dbReference type="Proteomes" id="UP000541444">
    <property type="component" value="Unassembled WGS sequence"/>
</dbReference>
<evidence type="ECO:0000313" key="2">
    <source>
        <dbReference type="Proteomes" id="UP000541444"/>
    </source>
</evidence>
<accession>A0A7J7LZJ6</accession>
<dbReference type="EMBL" id="JACGCM010001859">
    <property type="protein sequence ID" value="KAF6148012.1"/>
    <property type="molecule type" value="Genomic_DNA"/>
</dbReference>
<reference evidence="1 2" key="1">
    <citation type="journal article" date="2020" name="IScience">
        <title>Genome Sequencing of the Endangered Kingdonia uniflora (Circaeasteraceae, Ranunculales) Reveals Potential Mechanisms of Evolutionary Specialization.</title>
        <authorList>
            <person name="Sun Y."/>
            <person name="Deng T."/>
            <person name="Zhang A."/>
            <person name="Moore M.J."/>
            <person name="Landis J.B."/>
            <person name="Lin N."/>
            <person name="Zhang H."/>
            <person name="Zhang X."/>
            <person name="Huang J."/>
            <person name="Zhang X."/>
            <person name="Sun H."/>
            <person name="Wang H."/>
        </authorList>
    </citation>
    <scope>NUCLEOTIDE SEQUENCE [LARGE SCALE GENOMIC DNA]</scope>
    <source>
        <strain evidence="1">TB1705</strain>
        <tissue evidence="1">Leaf</tissue>
    </source>
</reference>
<keyword evidence="2" id="KW-1185">Reference proteome</keyword>
<comment type="caution">
    <text evidence="1">The sequence shown here is derived from an EMBL/GenBank/DDBJ whole genome shotgun (WGS) entry which is preliminary data.</text>
</comment>
<organism evidence="1 2">
    <name type="scientific">Kingdonia uniflora</name>
    <dbReference type="NCBI Taxonomy" id="39325"/>
    <lineage>
        <taxon>Eukaryota</taxon>
        <taxon>Viridiplantae</taxon>
        <taxon>Streptophyta</taxon>
        <taxon>Embryophyta</taxon>
        <taxon>Tracheophyta</taxon>
        <taxon>Spermatophyta</taxon>
        <taxon>Magnoliopsida</taxon>
        <taxon>Ranunculales</taxon>
        <taxon>Circaeasteraceae</taxon>
        <taxon>Kingdonia</taxon>
    </lineage>
</organism>
<evidence type="ECO:0000313" key="1">
    <source>
        <dbReference type="EMBL" id="KAF6148012.1"/>
    </source>
</evidence>
<proteinExistence type="predicted"/>
<protein>
    <submittedName>
        <fullName evidence="1">Uncharacterized protein</fullName>
    </submittedName>
</protein>
<dbReference type="OrthoDB" id="1732695at2759"/>
<sequence>MEGGVVTNVGINGLIEKSSLALKQAWQKILQVLSSFKEQGMLCGDMTRFQTTILIGANVVNIGATALVTKLKKQWNVPWDFIMRVYVRRIAIRFSSWPAHATISIKGRVSGLLVAVY</sequence>